<reference evidence="11 13" key="1">
    <citation type="submission" date="2016-10" db="EMBL/GenBank/DDBJ databases">
        <authorList>
            <person name="Varghese N."/>
            <person name="Submissions S."/>
        </authorList>
    </citation>
    <scope>NUCLEOTIDE SEQUENCE [LARGE SCALE GENOMIC DNA]</scope>
    <source>
        <strain evidence="11 13">DSM 17835</strain>
    </source>
</reference>
<evidence type="ECO:0000256" key="5">
    <source>
        <dbReference type="ARBA" id="ARBA00022500"/>
    </source>
</evidence>
<comment type="subcellular location">
    <subcellularLocation>
        <location evidence="10">Cell inner membrane</location>
    </subcellularLocation>
    <subcellularLocation>
        <location evidence="2">Cell membrane</location>
        <topology evidence="2">Single-pass membrane protein</topology>
    </subcellularLocation>
</comment>
<keyword evidence="6" id="KW-0812">Transmembrane</keyword>
<keyword evidence="7 10" id="KW-0283">Flagellar rotation</keyword>
<dbReference type="NCBIfam" id="NF005435">
    <property type="entry name" value="PRK07021.1"/>
    <property type="match status" value="1"/>
</dbReference>
<keyword evidence="5 10" id="KW-0145">Chemotaxis</keyword>
<sequence length="156" mass="16929">MTTTRKTPWLLILLLALVVVAGSSAGTYVYLCRVAKTGEVAKAEPAETKPQAPRLVNIAPMTVNLVNERDEPRLLYVGFALEVADDATQAQLLQYMPQVRSQLLTLLSGQNSAQVITPQGKAALAERILHTLGQPLAPQQPAPAVLRVLYTDFIVQ</sequence>
<evidence type="ECO:0000256" key="9">
    <source>
        <dbReference type="ARBA" id="ARBA00023136"/>
    </source>
</evidence>
<evidence type="ECO:0000256" key="8">
    <source>
        <dbReference type="ARBA" id="ARBA00022989"/>
    </source>
</evidence>
<evidence type="ECO:0000256" key="2">
    <source>
        <dbReference type="ARBA" id="ARBA00004162"/>
    </source>
</evidence>
<comment type="similarity">
    <text evidence="3 10">Belongs to the FliL family.</text>
</comment>
<keyword evidence="12" id="KW-0282">Flagellum</keyword>
<evidence type="ECO:0000256" key="3">
    <source>
        <dbReference type="ARBA" id="ARBA00008281"/>
    </source>
</evidence>
<dbReference type="InterPro" id="IPR005503">
    <property type="entry name" value="FliL"/>
</dbReference>
<evidence type="ECO:0000256" key="10">
    <source>
        <dbReference type="RuleBase" id="RU364125"/>
    </source>
</evidence>
<dbReference type="GO" id="GO:0006935">
    <property type="term" value="P:chemotaxis"/>
    <property type="evidence" value="ECO:0007669"/>
    <property type="project" value="UniProtKB-KW"/>
</dbReference>
<proteinExistence type="inferred from homology"/>
<dbReference type="GeneID" id="78557133"/>
<dbReference type="GO" id="GO:0009425">
    <property type="term" value="C:bacterial-type flagellum basal body"/>
    <property type="evidence" value="ECO:0007669"/>
    <property type="project" value="InterPro"/>
</dbReference>
<reference evidence="12 14" key="2">
    <citation type="submission" date="2019-06" db="EMBL/GenBank/DDBJ databases">
        <title>Pseudomonas bimorpha sp. nov. isolated from bovine raw milk and skim milk concentrate.</title>
        <authorList>
            <person name="Hofmann K."/>
            <person name="Huptas C."/>
            <person name="Doll E."/>
            <person name="Scherer S."/>
            <person name="Wenning M."/>
        </authorList>
    </citation>
    <scope>NUCLEOTIDE SEQUENCE [LARGE SCALE GENOMIC DNA]</scope>
    <source>
        <strain evidence="12 14">DSM 17835</strain>
    </source>
</reference>
<keyword evidence="13" id="KW-1185">Reference proteome</keyword>
<evidence type="ECO:0000313" key="13">
    <source>
        <dbReference type="Proteomes" id="UP000182858"/>
    </source>
</evidence>
<evidence type="ECO:0000313" key="11">
    <source>
        <dbReference type="EMBL" id="SDG37078.1"/>
    </source>
</evidence>
<evidence type="ECO:0000313" key="14">
    <source>
        <dbReference type="Proteomes" id="UP000317951"/>
    </source>
</evidence>
<evidence type="ECO:0000256" key="4">
    <source>
        <dbReference type="ARBA" id="ARBA00022475"/>
    </source>
</evidence>
<keyword evidence="12" id="KW-0966">Cell projection</keyword>
<comment type="function">
    <text evidence="1 10">Controls the rotational direction of flagella during chemotaxis.</text>
</comment>
<accession>A0A5C5Q5K4</accession>
<dbReference type="PANTHER" id="PTHR35091">
    <property type="entry name" value="FLAGELLAR PROTEIN FLIL"/>
    <property type="match status" value="1"/>
</dbReference>
<dbReference type="PANTHER" id="PTHR35091:SF2">
    <property type="entry name" value="FLAGELLAR PROTEIN FLIL"/>
    <property type="match status" value="1"/>
</dbReference>
<keyword evidence="9 10" id="KW-0472">Membrane</keyword>
<dbReference type="Proteomes" id="UP000182858">
    <property type="component" value="Chromosome I"/>
</dbReference>
<keyword evidence="8" id="KW-1133">Transmembrane helix</keyword>
<protein>
    <recommendedName>
        <fullName evidence="10">Flagellar protein FliL</fullName>
    </recommendedName>
</protein>
<name>A0A5C5Q5K4_9PSED</name>
<dbReference type="OrthoDB" id="2087278at2"/>
<organism evidence="12 14">
    <name type="scientific">Pseudomonas extremaustralis</name>
    <dbReference type="NCBI Taxonomy" id="359110"/>
    <lineage>
        <taxon>Bacteria</taxon>
        <taxon>Pseudomonadati</taxon>
        <taxon>Pseudomonadota</taxon>
        <taxon>Gammaproteobacteria</taxon>
        <taxon>Pseudomonadales</taxon>
        <taxon>Pseudomonadaceae</taxon>
        <taxon>Pseudomonas</taxon>
    </lineage>
</organism>
<keyword evidence="12" id="KW-0969">Cilium</keyword>
<evidence type="ECO:0000256" key="7">
    <source>
        <dbReference type="ARBA" id="ARBA00022779"/>
    </source>
</evidence>
<dbReference type="AlphaFoldDB" id="A0A5C5Q5K4"/>
<dbReference type="RefSeq" id="WP_010567391.1">
    <property type="nucleotide sequence ID" value="NZ_LT629689.1"/>
</dbReference>
<dbReference type="Pfam" id="PF03748">
    <property type="entry name" value="FliL"/>
    <property type="match status" value="1"/>
</dbReference>
<gene>
    <name evidence="12" type="primary">fliL</name>
    <name evidence="12" type="ORF">FIV36_27550</name>
    <name evidence="11" type="ORF">SAMN05216591_5845</name>
</gene>
<keyword evidence="4" id="KW-1003">Cell membrane</keyword>
<dbReference type="Proteomes" id="UP000317951">
    <property type="component" value="Unassembled WGS sequence"/>
</dbReference>
<keyword evidence="10" id="KW-0997">Cell inner membrane</keyword>
<evidence type="ECO:0000256" key="1">
    <source>
        <dbReference type="ARBA" id="ARBA00002254"/>
    </source>
</evidence>
<evidence type="ECO:0000313" key="12">
    <source>
        <dbReference type="EMBL" id="TWS00884.1"/>
    </source>
</evidence>
<dbReference type="GO" id="GO:0005886">
    <property type="term" value="C:plasma membrane"/>
    <property type="evidence" value="ECO:0007669"/>
    <property type="project" value="UniProtKB-SubCell"/>
</dbReference>
<evidence type="ECO:0000256" key="6">
    <source>
        <dbReference type="ARBA" id="ARBA00022692"/>
    </source>
</evidence>
<dbReference type="EMBL" id="LT629689">
    <property type="protein sequence ID" value="SDG37078.1"/>
    <property type="molecule type" value="Genomic_DNA"/>
</dbReference>
<dbReference type="EMBL" id="VFET01000035">
    <property type="protein sequence ID" value="TWS00884.1"/>
    <property type="molecule type" value="Genomic_DNA"/>
</dbReference>
<dbReference type="GO" id="GO:0071978">
    <property type="term" value="P:bacterial-type flagellum-dependent swarming motility"/>
    <property type="evidence" value="ECO:0007669"/>
    <property type="project" value="TreeGrafter"/>
</dbReference>